<dbReference type="AlphaFoldDB" id="A0A6F9DSU7"/>
<dbReference type="PANTHER" id="PTHR12509">
    <property type="entry name" value="SPERMATOGENESIS-ASSOCIATED 4-RELATED"/>
    <property type="match status" value="1"/>
</dbReference>
<dbReference type="Pfam" id="PF06294">
    <property type="entry name" value="CH_2"/>
    <property type="match status" value="1"/>
</dbReference>
<dbReference type="GO" id="GO:0005930">
    <property type="term" value="C:axoneme"/>
    <property type="evidence" value="ECO:0007669"/>
    <property type="project" value="TreeGrafter"/>
</dbReference>
<dbReference type="FunFam" id="1.10.418.10:FF:000059">
    <property type="entry name" value="RIKEN cDNA 6430531B16 gene"/>
    <property type="match status" value="1"/>
</dbReference>
<evidence type="ECO:0000313" key="4">
    <source>
        <dbReference type="EMBL" id="CAB3266527.1"/>
    </source>
</evidence>
<dbReference type="EMBL" id="LR790665">
    <property type="protein sequence ID" value="CAB3266527.1"/>
    <property type="molecule type" value="mRNA"/>
</dbReference>
<proteinExistence type="evidence at transcript level"/>
<dbReference type="SUPFAM" id="SSF47576">
    <property type="entry name" value="Calponin-homology domain, CH-domain"/>
    <property type="match status" value="1"/>
</dbReference>
<feature type="region of interest" description="Disordered" evidence="2">
    <location>
        <begin position="123"/>
        <end position="149"/>
    </location>
</feature>
<keyword evidence="4" id="KW-0969">Cilium</keyword>
<keyword evidence="4" id="KW-0966">Cell projection</keyword>
<keyword evidence="4" id="KW-0282">Flagellum</keyword>
<dbReference type="InterPro" id="IPR036872">
    <property type="entry name" value="CH_dom_sf"/>
</dbReference>
<dbReference type="SUPFAM" id="SSF57953">
    <property type="entry name" value="Trimerization domain of TRAF"/>
    <property type="match status" value="1"/>
</dbReference>
<organism evidence="4">
    <name type="scientific">Phallusia mammillata</name>
    <dbReference type="NCBI Taxonomy" id="59560"/>
    <lineage>
        <taxon>Eukaryota</taxon>
        <taxon>Metazoa</taxon>
        <taxon>Chordata</taxon>
        <taxon>Tunicata</taxon>
        <taxon>Ascidiacea</taxon>
        <taxon>Phlebobranchia</taxon>
        <taxon>Ascidiidae</taxon>
        <taxon>Phallusia</taxon>
    </lineage>
</organism>
<dbReference type="Gene3D" id="1.10.418.10">
    <property type="entry name" value="Calponin-like domain"/>
    <property type="match status" value="1"/>
</dbReference>
<keyword evidence="1" id="KW-0175">Coiled coil</keyword>
<dbReference type="PANTHER" id="PTHR12509:SF9">
    <property type="entry name" value="SPERM FLAGELLAR PROTEIN 1 ISOFORM X1"/>
    <property type="match status" value="1"/>
</dbReference>
<protein>
    <submittedName>
        <fullName evidence="4">Sperm flagellar protein 1-like</fullName>
    </submittedName>
</protein>
<feature type="domain" description="Calponin-homology (CH)" evidence="3">
    <location>
        <begin position="9"/>
        <end position="114"/>
    </location>
</feature>
<dbReference type="InterPro" id="IPR052111">
    <property type="entry name" value="Spermatogenesis_Ciliary_MAP"/>
</dbReference>
<accession>A0A6F9DSU7</accession>
<reference evidence="4" key="1">
    <citation type="submission" date="2020-04" db="EMBL/GenBank/DDBJ databases">
        <authorList>
            <person name="Neveu A P."/>
        </authorList>
    </citation>
    <scope>NUCLEOTIDE SEQUENCE</scope>
    <source>
        <tissue evidence="4">Whole embryo</tissue>
    </source>
</reference>
<name>A0A6F9DSU7_9ASCI</name>
<evidence type="ECO:0000259" key="3">
    <source>
        <dbReference type="PROSITE" id="PS50021"/>
    </source>
</evidence>
<dbReference type="InterPro" id="IPR010441">
    <property type="entry name" value="CH_2"/>
</dbReference>
<dbReference type="GO" id="GO:0008017">
    <property type="term" value="F:microtubule binding"/>
    <property type="evidence" value="ECO:0007669"/>
    <property type="project" value="TreeGrafter"/>
</dbReference>
<dbReference type="InterPro" id="IPR001715">
    <property type="entry name" value="CH_dom"/>
</dbReference>
<gene>
    <name evidence="4" type="primary">Spef1</name>
</gene>
<evidence type="ECO:0000256" key="1">
    <source>
        <dbReference type="SAM" id="Coils"/>
    </source>
</evidence>
<dbReference type="GO" id="GO:0051493">
    <property type="term" value="P:regulation of cytoskeleton organization"/>
    <property type="evidence" value="ECO:0007669"/>
    <property type="project" value="TreeGrafter"/>
</dbReference>
<sequence>MSYEDPLQEDDLQGLLAWIDKIPLSRKKKNLTRDFSDGLLVAEICKHYFPRLVEVHNYISANSVSQKLNNWGTLNRKVLSKLHFTVPADIMQKIAECTPGIVEVFLLGLQRKINDATMKHGYTPESRPYYNARTGSEKSHSANTESAPGTLQLQTDYAVKNPIPLANLDLGGLDSQTRLILEEKEQALLASQETVQILQVKIRRLEHLLHLKDLRIQDMEQRITRYDSVSTIQSNPHHRQ</sequence>
<dbReference type="PROSITE" id="PS50021">
    <property type="entry name" value="CH"/>
    <property type="match status" value="1"/>
</dbReference>
<feature type="coiled-coil region" evidence="1">
    <location>
        <begin position="181"/>
        <end position="222"/>
    </location>
</feature>
<evidence type="ECO:0000256" key="2">
    <source>
        <dbReference type="SAM" id="MobiDB-lite"/>
    </source>
</evidence>